<evidence type="ECO:0000256" key="2">
    <source>
        <dbReference type="ARBA" id="ARBA00004496"/>
    </source>
</evidence>
<evidence type="ECO:0000256" key="8">
    <source>
        <dbReference type="ARBA" id="ARBA00023270"/>
    </source>
</evidence>
<dbReference type="HAMAP" id="MF_00493">
    <property type="entry name" value="Transaldolase_2"/>
    <property type="match status" value="1"/>
</dbReference>
<keyword evidence="6" id="KW-0808">Transferase</keyword>
<keyword evidence="8" id="KW-0704">Schiff base</keyword>
<evidence type="ECO:0000256" key="5">
    <source>
        <dbReference type="ARBA" id="ARBA00022490"/>
    </source>
</evidence>
<evidence type="ECO:0000313" key="9">
    <source>
        <dbReference type="EMBL" id="EQD38647.1"/>
    </source>
</evidence>
<organism evidence="9">
    <name type="scientific">mine drainage metagenome</name>
    <dbReference type="NCBI Taxonomy" id="410659"/>
    <lineage>
        <taxon>unclassified sequences</taxon>
        <taxon>metagenomes</taxon>
        <taxon>ecological metagenomes</taxon>
    </lineage>
</organism>
<comment type="function">
    <text evidence="1">Transaldolase is important for the balance of metabolites in the pentose-phosphate pathway.</text>
</comment>
<proteinExistence type="inferred from homology"/>
<accession>T0Z322</accession>
<comment type="similarity">
    <text evidence="4">Belongs to the transaldolase family. Type 2 subfamily.</text>
</comment>
<dbReference type="AlphaFoldDB" id="T0Z322"/>
<reference evidence="9" key="2">
    <citation type="journal article" date="2014" name="ISME J.">
        <title>Microbial stratification in low pH oxic and suboxic macroscopic growths along an acid mine drainage.</title>
        <authorList>
            <person name="Mendez-Garcia C."/>
            <person name="Mesa V."/>
            <person name="Sprenger R.R."/>
            <person name="Richter M."/>
            <person name="Diez M.S."/>
            <person name="Solano J."/>
            <person name="Bargiela R."/>
            <person name="Golyshina O.V."/>
            <person name="Manteca A."/>
            <person name="Ramos J.L."/>
            <person name="Gallego J.R."/>
            <person name="Llorente I."/>
            <person name="Martins Dos Santos V.A."/>
            <person name="Jensen O.N."/>
            <person name="Pelaez A.I."/>
            <person name="Sanchez J."/>
            <person name="Ferrer M."/>
        </authorList>
    </citation>
    <scope>NUCLEOTIDE SEQUENCE</scope>
</reference>
<dbReference type="GO" id="GO:0005975">
    <property type="term" value="P:carbohydrate metabolic process"/>
    <property type="evidence" value="ECO:0007669"/>
    <property type="project" value="InterPro"/>
</dbReference>
<sequence>MKPLAALLAQGQSPWLDYIRRSLLTHGDLARMVNTDGITGVTINPTIFEKAIVGSTDYDAALKGLLAREPHLSAAELYERLAIEDVTMAADILRPVYDRTKGADGFVSLEVAPGLAHNTPGTSRKRADS</sequence>
<evidence type="ECO:0000256" key="3">
    <source>
        <dbReference type="ARBA" id="ARBA00004959"/>
    </source>
</evidence>
<evidence type="ECO:0000256" key="1">
    <source>
        <dbReference type="ARBA" id="ARBA00003518"/>
    </source>
</evidence>
<dbReference type="SUPFAM" id="SSF51569">
    <property type="entry name" value="Aldolase"/>
    <property type="match status" value="1"/>
</dbReference>
<dbReference type="GO" id="GO:0005737">
    <property type="term" value="C:cytoplasm"/>
    <property type="evidence" value="ECO:0007669"/>
    <property type="project" value="UniProtKB-SubCell"/>
</dbReference>
<reference evidence="9" key="1">
    <citation type="submission" date="2013-08" db="EMBL/GenBank/DDBJ databases">
        <authorList>
            <person name="Mendez C."/>
            <person name="Richter M."/>
            <person name="Ferrer M."/>
            <person name="Sanchez J."/>
        </authorList>
    </citation>
    <scope>NUCLEOTIDE SEQUENCE</scope>
</reference>
<dbReference type="InterPro" id="IPR001585">
    <property type="entry name" value="TAL/FSA"/>
</dbReference>
<dbReference type="PANTHER" id="PTHR10683">
    <property type="entry name" value="TRANSALDOLASE"/>
    <property type="match status" value="1"/>
</dbReference>
<evidence type="ECO:0000256" key="6">
    <source>
        <dbReference type="ARBA" id="ARBA00022679"/>
    </source>
</evidence>
<keyword evidence="5" id="KW-0963">Cytoplasm</keyword>
<comment type="subcellular location">
    <subcellularLocation>
        <location evidence="2">Cytoplasm</location>
    </subcellularLocation>
</comment>
<feature type="non-terminal residue" evidence="9">
    <location>
        <position position="129"/>
    </location>
</feature>
<dbReference type="PANTHER" id="PTHR10683:SF31">
    <property type="entry name" value="TRANSALDOLASE"/>
    <property type="match status" value="1"/>
</dbReference>
<dbReference type="InterPro" id="IPR004732">
    <property type="entry name" value="Transaldolase_2"/>
</dbReference>
<keyword evidence="7" id="KW-0570">Pentose shunt</keyword>
<dbReference type="GO" id="GO:0006098">
    <property type="term" value="P:pentose-phosphate shunt"/>
    <property type="evidence" value="ECO:0007669"/>
    <property type="project" value="UniProtKB-UniPathway"/>
</dbReference>
<dbReference type="UniPathway" id="UPA00115"/>
<dbReference type="Pfam" id="PF00923">
    <property type="entry name" value="TAL_FSA"/>
    <property type="match status" value="1"/>
</dbReference>
<dbReference type="EMBL" id="AUZY01010451">
    <property type="protein sequence ID" value="EQD38647.1"/>
    <property type="molecule type" value="Genomic_DNA"/>
</dbReference>
<comment type="caution">
    <text evidence="9">The sequence shown here is derived from an EMBL/GenBank/DDBJ whole genome shotgun (WGS) entry which is preliminary data.</text>
</comment>
<evidence type="ECO:0000256" key="4">
    <source>
        <dbReference type="ARBA" id="ARBA00008426"/>
    </source>
</evidence>
<dbReference type="Gene3D" id="3.20.20.70">
    <property type="entry name" value="Aldolase class I"/>
    <property type="match status" value="1"/>
</dbReference>
<evidence type="ECO:0000256" key="7">
    <source>
        <dbReference type="ARBA" id="ARBA00023126"/>
    </source>
</evidence>
<protein>
    <submittedName>
        <fullName evidence="9">Transaldolase</fullName>
    </submittedName>
</protein>
<name>T0Z322_9ZZZZ</name>
<dbReference type="InterPro" id="IPR013785">
    <property type="entry name" value="Aldolase_TIM"/>
</dbReference>
<dbReference type="GO" id="GO:0004801">
    <property type="term" value="F:transaldolase activity"/>
    <property type="evidence" value="ECO:0007669"/>
    <property type="project" value="InterPro"/>
</dbReference>
<gene>
    <name evidence="9" type="ORF">B1B_15713</name>
</gene>
<comment type="pathway">
    <text evidence="3">Carbohydrate degradation; pentose phosphate pathway.</text>
</comment>